<keyword evidence="2" id="KW-1185">Reference proteome</keyword>
<protein>
    <submittedName>
        <fullName evidence="1">Uncharacterized protein</fullName>
    </submittedName>
</protein>
<dbReference type="AlphaFoldDB" id="A0A1M4VFB4"/>
<proteinExistence type="predicted"/>
<dbReference type="PROSITE" id="PS51257">
    <property type="entry name" value="PROKAR_LIPOPROTEIN"/>
    <property type="match status" value="1"/>
</dbReference>
<dbReference type="Proteomes" id="UP000184462">
    <property type="component" value="Unassembled WGS sequence"/>
</dbReference>
<gene>
    <name evidence="1" type="ORF">SAMN05444278_10435</name>
</gene>
<dbReference type="RefSeq" id="WP_073192747.1">
    <property type="nucleotide sequence ID" value="NZ_FQTW01000004.1"/>
</dbReference>
<dbReference type="STRING" id="1155689.SAMN05444278_10435"/>
<accession>A0A1M4VFB4</accession>
<organism evidence="1 2">
    <name type="scientific">Psychroflexus salarius</name>
    <dbReference type="NCBI Taxonomy" id="1155689"/>
    <lineage>
        <taxon>Bacteria</taxon>
        <taxon>Pseudomonadati</taxon>
        <taxon>Bacteroidota</taxon>
        <taxon>Flavobacteriia</taxon>
        <taxon>Flavobacteriales</taxon>
        <taxon>Flavobacteriaceae</taxon>
        <taxon>Psychroflexus</taxon>
    </lineage>
</organism>
<dbReference type="EMBL" id="FQTW01000004">
    <property type="protein sequence ID" value="SHE67724.1"/>
    <property type="molecule type" value="Genomic_DNA"/>
</dbReference>
<dbReference type="OrthoDB" id="1448607at2"/>
<name>A0A1M4VFB4_9FLAO</name>
<reference evidence="1 2" key="1">
    <citation type="submission" date="2016-11" db="EMBL/GenBank/DDBJ databases">
        <authorList>
            <person name="Jaros S."/>
            <person name="Januszkiewicz K."/>
            <person name="Wedrychowicz H."/>
        </authorList>
    </citation>
    <scope>NUCLEOTIDE SEQUENCE [LARGE SCALE GENOMIC DNA]</scope>
    <source>
        <strain evidence="1 2">DSM 25661</strain>
    </source>
</reference>
<sequence length="266" mass="28663">MKIYILAILVLVLGSCSDDIIKDEATVQGLVNNDFYKAVSATASVDENGLFSIRSSSTEVISFRTESMNLGTYEITPNGINTASYENVNGVVYTSNHEDVVGEITITQVDEDGFDGTFFFNLKNAEGEEVFIRSGSFFNVPLLDAEIDDPTDPTNPDEFLNANVNATAFQANVINIQESNGVFTVFGSVDNAVITIVFPNTLEAGNYDVSTEDNIQLGYSESETVEFAETGNLTISEITDSAISGSFEFTTTAGIQVSSGEFSVNL</sequence>
<evidence type="ECO:0000313" key="2">
    <source>
        <dbReference type="Proteomes" id="UP000184462"/>
    </source>
</evidence>
<dbReference type="Pfam" id="PF19765">
    <property type="entry name" value="DUF6252"/>
    <property type="match status" value="2"/>
</dbReference>
<dbReference type="InterPro" id="IPR046219">
    <property type="entry name" value="DUF6252"/>
</dbReference>
<evidence type="ECO:0000313" key="1">
    <source>
        <dbReference type="EMBL" id="SHE67724.1"/>
    </source>
</evidence>